<evidence type="ECO:0000313" key="1">
    <source>
        <dbReference type="EMBL" id="GBM78705.1"/>
    </source>
</evidence>
<gene>
    <name evidence="1" type="ORF">AVEN_160150_1</name>
</gene>
<organism evidence="1 2">
    <name type="scientific">Araneus ventricosus</name>
    <name type="common">Orbweaver spider</name>
    <name type="synonym">Epeira ventricosa</name>
    <dbReference type="NCBI Taxonomy" id="182803"/>
    <lineage>
        <taxon>Eukaryota</taxon>
        <taxon>Metazoa</taxon>
        <taxon>Ecdysozoa</taxon>
        <taxon>Arthropoda</taxon>
        <taxon>Chelicerata</taxon>
        <taxon>Arachnida</taxon>
        <taxon>Araneae</taxon>
        <taxon>Araneomorphae</taxon>
        <taxon>Entelegynae</taxon>
        <taxon>Araneoidea</taxon>
        <taxon>Araneidae</taxon>
        <taxon>Araneus</taxon>
    </lineage>
</organism>
<proteinExistence type="predicted"/>
<reference evidence="1 2" key="1">
    <citation type="journal article" date="2019" name="Sci. Rep.">
        <title>Orb-weaving spider Araneus ventricosus genome elucidates the spidroin gene catalogue.</title>
        <authorList>
            <person name="Kono N."/>
            <person name="Nakamura H."/>
            <person name="Ohtoshi R."/>
            <person name="Moran D.A.P."/>
            <person name="Shinohara A."/>
            <person name="Yoshida Y."/>
            <person name="Fujiwara M."/>
            <person name="Mori M."/>
            <person name="Tomita M."/>
            <person name="Arakawa K."/>
        </authorList>
    </citation>
    <scope>NUCLEOTIDE SEQUENCE [LARGE SCALE GENOMIC DNA]</scope>
</reference>
<dbReference type="EMBL" id="BGPR01186540">
    <property type="protein sequence ID" value="GBM78705.1"/>
    <property type="molecule type" value="Genomic_DNA"/>
</dbReference>
<dbReference type="Proteomes" id="UP000499080">
    <property type="component" value="Unassembled WGS sequence"/>
</dbReference>
<evidence type="ECO:0000313" key="2">
    <source>
        <dbReference type="Proteomes" id="UP000499080"/>
    </source>
</evidence>
<name>A0A4Y2IM45_ARAVE</name>
<keyword evidence="2" id="KW-1185">Reference proteome</keyword>
<accession>A0A4Y2IM45</accession>
<dbReference type="AlphaFoldDB" id="A0A4Y2IM45"/>
<sequence>MCHGHVLPLLRSWRLDQYPMLLLYRIPWSSCISRRRKSMGGMIRIYLRPCDRSASANPATRKVPASHNLRTLVQTIEDLADVYLERVIGARNCGLFISSHGAINVILLRRFCFNELIYPSSSSASSEMIVIPDLQYAGEHRPLTVVGLVSEQNFLVWLASI</sequence>
<protein>
    <submittedName>
        <fullName evidence="1">Uncharacterized protein</fullName>
    </submittedName>
</protein>
<comment type="caution">
    <text evidence="1">The sequence shown here is derived from an EMBL/GenBank/DDBJ whole genome shotgun (WGS) entry which is preliminary data.</text>
</comment>